<feature type="non-terminal residue" evidence="1">
    <location>
        <position position="80"/>
    </location>
</feature>
<accession>X1BM85</accession>
<name>X1BM85_9ZZZZ</name>
<dbReference type="EMBL" id="BART01019777">
    <property type="protein sequence ID" value="GAG96095.1"/>
    <property type="molecule type" value="Genomic_DNA"/>
</dbReference>
<organism evidence="1">
    <name type="scientific">marine sediment metagenome</name>
    <dbReference type="NCBI Taxonomy" id="412755"/>
    <lineage>
        <taxon>unclassified sequences</taxon>
        <taxon>metagenomes</taxon>
        <taxon>ecological metagenomes</taxon>
    </lineage>
</organism>
<comment type="caution">
    <text evidence="1">The sequence shown here is derived from an EMBL/GenBank/DDBJ whole genome shotgun (WGS) entry which is preliminary data.</text>
</comment>
<sequence>MEKNTLIKSLQNKLPWEPFLDHMEREGFFKLTFIKTPKIFKGNKDYKLFKSGYIMLVGDPIQASVIRDTSHLHIRPYILL</sequence>
<evidence type="ECO:0000313" key="1">
    <source>
        <dbReference type="EMBL" id="GAG96095.1"/>
    </source>
</evidence>
<proteinExistence type="predicted"/>
<protein>
    <submittedName>
        <fullName evidence="1">Uncharacterized protein</fullName>
    </submittedName>
</protein>
<gene>
    <name evidence="1" type="ORF">S01H4_36912</name>
</gene>
<reference evidence="1" key="1">
    <citation type="journal article" date="2014" name="Front. Microbiol.">
        <title>High frequency of phylogenetically diverse reductive dehalogenase-homologous genes in deep subseafloor sedimentary metagenomes.</title>
        <authorList>
            <person name="Kawai M."/>
            <person name="Futagami T."/>
            <person name="Toyoda A."/>
            <person name="Takaki Y."/>
            <person name="Nishi S."/>
            <person name="Hori S."/>
            <person name="Arai W."/>
            <person name="Tsubouchi T."/>
            <person name="Morono Y."/>
            <person name="Uchiyama I."/>
            <person name="Ito T."/>
            <person name="Fujiyama A."/>
            <person name="Inagaki F."/>
            <person name="Takami H."/>
        </authorList>
    </citation>
    <scope>NUCLEOTIDE SEQUENCE</scope>
    <source>
        <strain evidence="1">Expedition CK06-06</strain>
    </source>
</reference>
<dbReference type="AlphaFoldDB" id="X1BM85"/>